<evidence type="ECO:0000256" key="1">
    <source>
        <dbReference type="SAM" id="MobiDB-lite"/>
    </source>
</evidence>
<dbReference type="RefSeq" id="WP_139089435.1">
    <property type="nucleotide sequence ID" value="NZ_VDGE01000001.1"/>
</dbReference>
<dbReference type="AlphaFoldDB" id="A0A5C4P112"/>
<feature type="compositionally biased region" description="Basic and acidic residues" evidence="1">
    <location>
        <begin position="69"/>
        <end position="87"/>
    </location>
</feature>
<protein>
    <submittedName>
        <fullName evidence="2">Uncharacterized protein</fullName>
    </submittedName>
</protein>
<organism evidence="2 3">
    <name type="scientific">Janthinobacterium lividum</name>
    <dbReference type="NCBI Taxonomy" id="29581"/>
    <lineage>
        <taxon>Bacteria</taxon>
        <taxon>Pseudomonadati</taxon>
        <taxon>Pseudomonadota</taxon>
        <taxon>Betaproteobacteria</taxon>
        <taxon>Burkholderiales</taxon>
        <taxon>Oxalobacteraceae</taxon>
        <taxon>Janthinobacterium</taxon>
    </lineage>
</organism>
<name>A0A5C4P112_9BURK</name>
<evidence type="ECO:0000313" key="2">
    <source>
        <dbReference type="EMBL" id="TNC78269.1"/>
    </source>
</evidence>
<feature type="region of interest" description="Disordered" evidence="1">
    <location>
        <begin position="107"/>
        <end position="140"/>
    </location>
</feature>
<dbReference type="EMBL" id="VDGE01000001">
    <property type="protein sequence ID" value="TNC78269.1"/>
    <property type="molecule type" value="Genomic_DNA"/>
</dbReference>
<comment type="caution">
    <text evidence="2">The sequence shown here is derived from an EMBL/GenBank/DDBJ whole genome shotgun (WGS) entry which is preliminary data.</text>
</comment>
<feature type="region of interest" description="Disordered" evidence="1">
    <location>
        <begin position="69"/>
        <end position="94"/>
    </location>
</feature>
<dbReference type="Proteomes" id="UP000305681">
    <property type="component" value="Unassembled WGS sequence"/>
</dbReference>
<proteinExistence type="predicted"/>
<reference evidence="2 3" key="1">
    <citation type="submission" date="2019-06" db="EMBL/GenBank/DDBJ databases">
        <title>Genome sequence of Janthinobacterium lividum UCD_MED1.</title>
        <authorList>
            <person name="De Leon M.E."/>
            <person name="Jospin G."/>
        </authorList>
    </citation>
    <scope>NUCLEOTIDE SEQUENCE [LARGE SCALE GENOMIC DNA]</scope>
    <source>
        <strain evidence="2 3">UCD_MED1</strain>
    </source>
</reference>
<accession>A0A5C4P112</accession>
<sequence>MTIKIVSTDPASQGPFVVINKSDFNPDVHELYGDDNDLDAAAERVPTMAELLAARDQLLDRERELAKHQERIAEQARENEAAADRVAEQAQANEVEAQRLRVEAASLQDAKDAAAAAAQPQAAPATATATAEKPAKAAKA</sequence>
<gene>
    <name evidence="2" type="ORF">FHI69_02945</name>
</gene>
<feature type="compositionally biased region" description="Low complexity" evidence="1">
    <location>
        <begin position="107"/>
        <end position="132"/>
    </location>
</feature>
<evidence type="ECO:0000313" key="3">
    <source>
        <dbReference type="Proteomes" id="UP000305681"/>
    </source>
</evidence>